<reference evidence="1" key="1">
    <citation type="journal article" date="2014" name="Int. J. Syst. Evol. Microbiol.">
        <title>Complete genome of a new Firmicutes species belonging to the dominant human colonic microbiota ('Ruminococcus bicirculans') reveals two chromosomes and a selective capacity to utilize plant glucans.</title>
        <authorList>
            <consortium name="NISC Comparative Sequencing Program"/>
            <person name="Wegmann U."/>
            <person name="Louis P."/>
            <person name="Goesmann A."/>
            <person name="Henrissat B."/>
            <person name="Duncan S.H."/>
            <person name="Flint H.J."/>
        </authorList>
    </citation>
    <scope>NUCLEOTIDE SEQUENCE</scope>
    <source>
        <strain evidence="1">NBRC 108219</strain>
    </source>
</reference>
<evidence type="ECO:0000313" key="1">
    <source>
        <dbReference type="EMBL" id="GLQ22974.1"/>
    </source>
</evidence>
<evidence type="ECO:0000313" key="2">
    <source>
        <dbReference type="Proteomes" id="UP001161391"/>
    </source>
</evidence>
<reference evidence="1" key="2">
    <citation type="submission" date="2023-01" db="EMBL/GenBank/DDBJ databases">
        <title>Draft genome sequence of Algimonas ampicilliniresistens strain NBRC 108219.</title>
        <authorList>
            <person name="Sun Q."/>
            <person name="Mori K."/>
        </authorList>
    </citation>
    <scope>NUCLEOTIDE SEQUENCE</scope>
    <source>
        <strain evidence="1">NBRC 108219</strain>
    </source>
</reference>
<organism evidence="1 2">
    <name type="scientific">Algimonas ampicilliniresistens</name>
    <dbReference type="NCBI Taxonomy" id="1298735"/>
    <lineage>
        <taxon>Bacteria</taxon>
        <taxon>Pseudomonadati</taxon>
        <taxon>Pseudomonadota</taxon>
        <taxon>Alphaproteobacteria</taxon>
        <taxon>Maricaulales</taxon>
        <taxon>Robiginitomaculaceae</taxon>
        <taxon>Algimonas</taxon>
    </lineage>
</organism>
<accession>A0ABQ5V7M1</accession>
<dbReference type="EMBL" id="BSNK01000001">
    <property type="protein sequence ID" value="GLQ22974.1"/>
    <property type="molecule type" value="Genomic_DNA"/>
</dbReference>
<proteinExistence type="predicted"/>
<comment type="caution">
    <text evidence="1">The sequence shown here is derived from an EMBL/GenBank/DDBJ whole genome shotgun (WGS) entry which is preliminary data.</text>
</comment>
<name>A0ABQ5V7M1_9PROT</name>
<keyword evidence="2" id="KW-1185">Reference proteome</keyword>
<sequence>MNAACKALAVGPFASPGLDFVVFGLMRTMGGFSVLRDVIDRLISSGNKKGPQTSKVATLYSDLMRL</sequence>
<gene>
    <name evidence="1" type="ORF">GCM10007853_08480</name>
</gene>
<protein>
    <submittedName>
        <fullName evidence="1">Uncharacterized protein</fullName>
    </submittedName>
</protein>
<dbReference type="Proteomes" id="UP001161391">
    <property type="component" value="Unassembled WGS sequence"/>
</dbReference>